<keyword evidence="6" id="KW-1185">Reference proteome</keyword>
<feature type="region of interest" description="Disordered" evidence="3">
    <location>
        <begin position="123"/>
        <end position="154"/>
    </location>
</feature>
<dbReference type="Gene3D" id="1.20.920.10">
    <property type="entry name" value="Bromodomain-like"/>
    <property type="match status" value="2"/>
</dbReference>
<evidence type="ECO:0000256" key="1">
    <source>
        <dbReference type="ARBA" id="ARBA00023117"/>
    </source>
</evidence>
<feature type="domain" description="Bromo" evidence="4">
    <location>
        <begin position="10"/>
        <end position="77"/>
    </location>
</feature>
<dbReference type="PROSITE" id="PS50014">
    <property type="entry name" value="BROMODOMAIN_2"/>
    <property type="match status" value="1"/>
</dbReference>
<accession>A0A022PZ49</accession>
<dbReference type="InterPro" id="IPR001487">
    <property type="entry name" value="Bromodomain"/>
</dbReference>
<evidence type="ECO:0000259" key="4">
    <source>
        <dbReference type="PROSITE" id="PS50014"/>
    </source>
</evidence>
<dbReference type="InterPro" id="IPR052442">
    <property type="entry name" value="Env_Response_Regulator"/>
</dbReference>
<dbReference type="PRINTS" id="PR00503">
    <property type="entry name" value="BROMODOMAIN"/>
</dbReference>
<keyword evidence="1 2" id="KW-0103">Bromodomain</keyword>
<evidence type="ECO:0000256" key="2">
    <source>
        <dbReference type="PROSITE-ProRule" id="PRU00035"/>
    </source>
</evidence>
<feature type="compositionally biased region" description="Polar residues" evidence="3">
    <location>
        <begin position="131"/>
        <end position="140"/>
    </location>
</feature>
<organism evidence="5 6">
    <name type="scientific">Erythranthe guttata</name>
    <name type="common">Yellow monkey flower</name>
    <name type="synonym">Mimulus guttatus</name>
    <dbReference type="NCBI Taxonomy" id="4155"/>
    <lineage>
        <taxon>Eukaryota</taxon>
        <taxon>Viridiplantae</taxon>
        <taxon>Streptophyta</taxon>
        <taxon>Embryophyta</taxon>
        <taxon>Tracheophyta</taxon>
        <taxon>Spermatophyta</taxon>
        <taxon>Magnoliopsida</taxon>
        <taxon>eudicotyledons</taxon>
        <taxon>Gunneridae</taxon>
        <taxon>Pentapetalae</taxon>
        <taxon>asterids</taxon>
        <taxon>lamiids</taxon>
        <taxon>Lamiales</taxon>
        <taxon>Phrymaceae</taxon>
        <taxon>Erythranthe</taxon>
    </lineage>
</organism>
<dbReference type="InterPro" id="IPR036427">
    <property type="entry name" value="Bromodomain-like_sf"/>
</dbReference>
<dbReference type="STRING" id="4155.A0A022PZ49"/>
<proteinExistence type="predicted"/>
<dbReference type="PANTHER" id="PTHR46136:SF19">
    <property type="entry name" value="TRANSCRIPTION FACTOR GTE12"/>
    <property type="match status" value="1"/>
</dbReference>
<dbReference type="Proteomes" id="UP000030748">
    <property type="component" value="Unassembled WGS sequence"/>
</dbReference>
<evidence type="ECO:0000313" key="5">
    <source>
        <dbReference type="EMBL" id="EYU19485.1"/>
    </source>
</evidence>
<evidence type="ECO:0000256" key="3">
    <source>
        <dbReference type="SAM" id="MobiDB-lite"/>
    </source>
</evidence>
<gene>
    <name evidence="5" type="ORF">MIMGU_mgv1a026708mg</name>
</gene>
<feature type="non-terminal residue" evidence="5">
    <location>
        <position position="1"/>
    </location>
</feature>
<dbReference type="SMART" id="SM00297">
    <property type="entry name" value="BROMO"/>
    <property type="match status" value="1"/>
</dbReference>
<dbReference type="SUPFAM" id="SSF47370">
    <property type="entry name" value="Bromodomain"/>
    <property type="match status" value="1"/>
</dbReference>
<evidence type="ECO:0000313" key="6">
    <source>
        <dbReference type="Proteomes" id="UP000030748"/>
    </source>
</evidence>
<dbReference type="Pfam" id="PF00439">
    <property type="entry name" value="Bromodomain"/>
    <property type="match status" value="1"/>
</dbReference>
<protein>
    <recommendedName>
        <fullName evidence="4">Bromo domain-containing protein</fullName>
    </recommendedName>
</protein>
<dbReference type="PANTHER" id="PTHR46136">
    <property type="entry name" value="TRANSCRIPTION FACTOR GTE8"/>
    <property type="match status" value="1"/>
</dbReference>
<reference evidence="5 6" key="1">
    <citation type="journal article" date="2013" name="Proc. Natl. Acad. Sci. U.S.A.">
        <title>Fine-scale variation in meiotic recombination in Mimulus inferred from population shotgun sequencing.</title>
        <authorList>
            <person name="Hellsten U."/>
            <person name="Wright K.M."/>
            <person name="Jenkins J."/>
            <person name="Shu S."/>
            <person name="Yuan Y."/>
            <person name="Wessler S.R."/>
            <person name="Schmutz J."/>
            <person name="Willis J.H."/>
            <person name="Rokhsar D.S."/>
        </authorList>
    </citation>
    <scope>NUCLEOTIDE SEQUENCE [LARGE SCALE GENOMIC DNA]</scope>
    <source>
        <strain evidence="6">cv. DUN x IM62</strain>
    </source>
</reference>
<name>A0A022PZ49_ERYGU</name>
<dbReference type="AlphaFoldDB" id="A0A022PZ49"/>
<sequence>ECGNILKELMNQPAGWVFSEPVDPVKLHIPDYFSIVSKPMDLGTFYDDVKLTCANAILYNPGWNRVHHLAKQLDSLFCKRWKKFEADRKRKKDSDHTQCVRKRSKKDLSTGQGFCIKPCTVGAGSKDDSTPAASSASVANVQKRKKDSVDDSKLDSTKAAAAAPIIMSTSNVEEMSLNISLRAAMLRSRFAETILKAKHQLHKGSNEERERIEEEFRASQKEDLKTRRKIERMALEHMEKSVSINDDNAHLLKELESLCGDSAYDLFYGKVTTTNNCVVVNPLEKLGLYLKEDDYYYFEDKEQDRALLVIEDELEEGEIQMCPKRGLRDAMMKRRFADTIFKGKHQLQHKGSINEERQELEKKIRIKLERERIEKEF</sequence>
<dbReference type="EMBL" id="KI632290">
    <property type="protein sequence ID" value="EYU19485.1"/>
    <property type="molecule type" value="Genomic_DNA"/>
</dbReference>